<organism evidence="2 3">
    <name type="scientific">Aegilops tauschii subsp. strangulata</name>
    <name type="common">Goatgrass</name>
    <dbReference type="NCBI Taxonomy" id="200361"/>
    <lineage>
        <taxon>Eukaryota</taxon>
        <taxon>Viridiplantae</taxon>
        <taxon>Streptophyta</taxon>
        <taxon>Embryophyta</taxon>
        <taxon>Tracheophyta</taxon>
        <taxon>Spermatophyta</taxon>
        <taxon>Magnoliopsida</taxon>
        <taxon>Liliopsida</taxon>
        <taxon>Poales</taxon>
        <taxon>Poaceae</taxon>
        <taxon>BOP clade</taxon>
        <taxon>Pooideae</taxon>
        <taxon>Triticodae</taxon>
        <taxon>Triticeae</taxon>
        <taxon>Triticinae</taxon>
        <taxon>Aegilops</taxon>
    </lineage>
</organism>
<name>A0A453SX94_AEGTS</name>
<reference evidence="3" key="2">
    <citation type="journal article" date="2017" name="Nat. Plants">
        <title>The Aegilops tauschii genome reveals multiple impacts of transposons.</title>
        <authorList>
            <person name="Zhao G."/>
            <person name="Zou C."/>
            <person name="Li K."/>
            <person name="Wang K."/>
            <person name="Li T."/>
            <person name="Gao L."/>
            <person name="Zhang X."/>
            <person name="Wang H."/>
            <person name="Yang Z."/>
            <person name="Liu X."/>
            <person name="Jiang W."/>
            <person name="Mao L."/>
            <person name="Kong X."/>
            <person name="Jiao Y."/>
            <person name="Jia J."/>
        </authorList>
    </citation>
    <scope>NUCLEOTIDE SEQUENCE [LARGE SCALE GENOMIC DNA]</scope>
    <source>
        <strain evidence="3">cv. AL8/78</strain>
    </source>
</reference>
<reference evidence="3" key="1">
    <citation type="journal article" date="2014" name="Science">
        <title>Ancient hybridizations among the ancestral genomes of bread wheat.</title>
        <authorList>
            <consortium name="International Wheat Genome Sequencing Consortium,"/>
            <person name="Marcussen T."/>
            <person name="Sandve S.R."/>
            <person name="Heier L."/>
            <person name="Spannagl M."/>
            <person name="Pfeifer M."/>
            <person name="Jakobsen K.S."/>
            <person name="Wulff B.B."/>
            <person name="Steuernagel B."/>
            <person name="Mayer K.F."/>
            <person name="Olsen O.A."/>
        </authorList>
    </citation>
    <scope>NUCLEOTIDE SEQUENCE [LARGE SCALE GENOMIC DNA]</scope>
    <source>
        <strain evidence="3">cv. AL8/78</strain>
    </source>
</reference>
<reference evidence="2" key="5">
    <citation type="journal article" date="2021" name="G3 (Bethesda)">
        <title>Aegilops tauschii genome assembly Aet v5.0 features greater sequence contiguity and improved annotation.</title>
        <authorList>
            <person name="Wang L."/>
            <person name="Zhu T."/>
            <person name="Rodriguez J.C."/>
            <person name="Deal K.R."/>
            <person name="Dubcovsky J."/>
            <person name="McGuire P.E."/>
            <person name="Lux T."/>
            <person name="Spannagl M."/>
            <person name="Mayer K.F.X."/>
            <person name="Baldrich P."/>
            <person name="Meyers B.C."/>
            <person name="Huo N."/>
            <person name="Gu Y.Q."/>
            <person name="Zhou H."/>
            <person name="Devos K.M."/>
            <person name="Bennetzen J.L."/>
            <person name="Unver T."/>
            <person name="Budak H."/>
            <person name="Gulick P.J."/>
            <person name="Galiba G."/>
            <person name="Kalapos B."/>
            <person name="Nelson D.R."/>
            <person name="Li P."/>
            <person name="You F.M."/>
            <person name="Luo M.C."/>
            <person name="Dvorak J."/>
        </authorList>
    </citation>
    <scope>NUCLEOTIDE SEQUENCE [LARGE SCALE GENOMIC DNA]</scope>
    <source>
        <strain evidence="2">cv. AL8/78</strain>
    </source>
</reference>
<proteinExistence type="predicted"/>
<keyword evidence="3" id="KW-1185">Reference proteome</keyword>
<accession>A0A453SX94</accession>
<evidence type="ECO:0000256" key="1">
    <source>
        <dbReference type="SAM" id="MobiDB-lite"/>
    </source>
</evidence>
<reference evidence="2" key="4">
    <citation type="submission" date="2019-03" db="UniProtKB">
        <authorList>
            <consortium name="EnsemblPlants"/>
        </authorList>
    </citation>
    <scope>IDENTIFICATION</scope>
</reference>
<evidence type="ECO:0000313" key="3">
    <source>
        <dbReference type="Proteomes" id="UP000015105"/>
    </source>
</evidence>
<dbReference type="EnsemblPlants" id="AET7Gv21139800.1">
    <property type="protein sequence ID" value="AET7Gv21139800.1"/>
    <property type="gene ID" value="AET7Gv21139800"/>
</dbReference>
<evidence type="ECO:0000313" key="2">
    <source>
        <dbReference type="EnsemblPlants" id="AET7Gv21139800.1"/>
    </source>
</evidence>
<dbReference type="AlphaFoldDB" id="A0A453SX94"/>
<protein>
    <submittedName>
        <fullName evidence="2">Uncharacterized protein</fullName>
    </submittedName>
</protein>
<dbReference type="Proteomes" id="UP000015105">
    <property type="component" value="Chromosome 7D"/>
</dbReference>
<dbReference type="STRING" id="200361.A0A453SX94"/>
<sequence>MGSAMDHVGMAGGRAKKASGGSQLWKKALLYSSLCFVMGFFTGFAPSSVSDWRSVAPAGVGSSHMAKTPQVIAWAQPWTGACWRGTRPQESGVSRGLSWWS</sequence>
<dbReference type="Gramene" id="AET7Gv21139800.1">
    <property type="protein sequence ID" value="AET7Gv21139800.1"/>
    <property type="gene ID" value="AET7Gv21139800"/>
</dbReference>
<reference evidence="2" key="3">
    <citation type="journal article" date="2017" name="Nature">
        <title>Genome sequence of the progenitor of the wheat D genome Aegilops tauschii.</title>
        <authorList>
            <person name="Luo M.C."/>
            <person name="Gu Y.Q."/>
            <person name="Puiu D."/>
            <person name="Wang H."/>
            <person name="Twardziok S.O."/>
            <person name="Deal K.R."/>
            <person name="Huo N."/>
            <person name="Zhu T."/>
            <person name="Wang L."/>
            <person name="Wang Y."/>
            <person name="McGuire P.E."/>
            <person name="Liu S."/>
            <person name="Long H."/>
            <person name="Ramasamy R.K."/>
            <person name="Rodriguez J.C."/>
            <person name="Van S.L."/>
            <person name="Yuan L."/>
            <person name="Wang Z."/>
            <person name="Xia Z."/>
            <person name="Xiao L."/>
            <person name="Anderson O.D."/>
            <person name="Ouyang S."/>
            <person name="Liang Y."/>
            <person name="Zimin A.V."/>
            <person name="Pertea G."/>
            <person name="Qi P."/>
            <person name="Bennetzen J.L."/>
            <person name="Dai X."/>
            <person name="Dawson M.W."/>
            <person name="Muller H.G."/>
            <person name="Kugler K."/>
            <person name="Rivarola-Duarte L."/>
            <person name="Spannagl M."/>
            <person name="Mayer K.F.X."/>
            <person name="Lu F.H."/>
            <person name="Bevan M.W."/>
            <person name="Leroy P."/>
            <person name="Li P."/>
            <person name="You F.M."/>
            <person name="Sun Q."/>
            <person name="Liu Z."/>
            <person name="Lyons E."/>
            <person name="Wicker T."/>
            <person name="Salzberg S.L."/>
            <person name="Devos K.M."/>
            <person name="Dvorak J."/>
        </authorList>
    </citation>
    <scope>NUCLEOTIDE SEQUENCE [LARGE SCALE GENOMIC DNA]</scope>
    <source>
        <strain evidence="2">cv. AL8/78</strain>
    </source>
</reference>
<feature type="region of interest" description="Disordered" evidence="1">
    <location>
        <begin position="1"/>
        <end position="20"/>
    </location>
</feature>